<evidence type="ECO:0000259" key="2">
    <source>
        <dbReference type="PROSITE" id="PS51724"/>
    </source>
</evidence>
<reference evidence="3 4" key="1">
    <citation type="submission" date="2021-05" db="EMBL/GenBank/DDBJ databases">
        <title>Shewanella sp. JM162201.</title>
        <authorList>
            <person name="Xu S."/>
            <person name="Li A."/>
        </authorList>
    </citation>
    <scope>NUCLEOTIDE SEQUENCE [LARGE SCALE GENOMIC DNA]</scope>
    <source>
        <strain evidence="3 4">JM162201</strain>
    </source>
</reference>
<feature type="region of interest" description="Disordered" evidence="1">
    <location>
        <begin position="161"/>
        <end position="200"/>
    </location>
</feature>
<dbReference type="SUPFAM" id="SSF110997">
    <property type="entry name" value="Sporulation related repeat"/>
    <property type="match status" value="1"/>
</dbReference>
<feature type="domain" description="SPOR" evidence="2">
    <location>
        <begin position="204"/>
        <end position="283"/>
    </location>
</feature>
<evidence type="ECO:0000256" key="1">
    <source>
        <dbReference type="SAM" id="MobiDB-lite"/>
    </source>
</evidence>
<feature type="compositionally biased region" description="Basic and acidic residues" evidence="1">
    <location>
        <begin position="102"/>
        <end position="144"/>
    </location>
</feature>
<sequence>MKVESLESLELASSNGAAGTSGAAIDEPVPSGDDGAFLLDEPQQDEGQDDAALNDAAPAAAAVTAQKAAESLNESKADTKTQSNSDAKPDVKSDTDAAEAAADAKKAAEAKALEKKAADAKAAEKKAAELKAAEKKAAEKKAAELKAAELKAAELKAAELKAAEAKAAERKPQPYQPQIQPYQPDGPVAQKPAVKAVESKPTASAAKGGWTLQLGAFSNAANVDALVKKLRKSGFKAYTVPSRPVDGSLTKVYVGPDVSEAKLRQVAADVESLTQLKGKLMPYNPLE</sequence>
<name>A0ABS5V7F5_9GAMM</name>
<dbReference type="Proteomes" id="UP001195903">
    <property type="component" value="Unassembled WGS sequence"/>
</dbReference>
<keyword evidence="4" id="KW-1185">Reference proteome</keyword>
<dbReference type="Gene3D" id="3.30.70.1070">
    <property type="entry name" value="Sporulation related repeat"/>
    <property type="match status" value="1"/>
</dbReference>
<dbReference type="RefSeq" id="WP_214508548.1">
    <property type="nucleotide sequence ID" value="NZ_JAHEPS010000010.1"/>
</dbReference>
<accession>A0ABS5V7F5</accession>
<feature type="compositionally biased region" description="Low complexity" evidence="1">
    <location>
        <begin position="51"/>
        <end position="69"/>
    </location>
</feature>
<proteinExistence type="predicted"/>
<dbReference type="PANTHER" id="PTHR38687:SF1">
    <property type="entry name" value="CELL DIVISION PROTEIN DEDD"/>
    <property type="match status" value="1"/>
</dbReference>
<organism evidence="3 4">
    <name type="scientific">Shewanella jiangmenensis</name>
    <dbReference type="NCBI Taxonomy" id="2837387"/>
    <lineage>
        <taxon>Bacteria</taxon>
        <taxon>Pseudomonadati</taxon>
        <taxon>Pseudomonadota</taxon>
        <taxon>Gammaproteobacteria</taxon>
        <taxon>Alteromonadales</taxon>
        <taxon>Shewanellaceae</taxon>
        <taxon>Shewanella</taxon>
    </lineage>
</organism>
<dbReference type="PANTHER" id="PTHR38687">
    <property type="entry name" value="CELL DIVISION PROTEIN DEDD-RELATED"/>
    <property type="match status" value="1"/>
</dbReference>
<dbReference type="InterPro" id="IPR052521">
    <property type="entry name" value="Cell_div_SPOR-domain"/>
</dbReference>
<dbReference type="InterPro" id="IPR007730">
    <property type="entry name" value="SPOR-like_dom"/>
</dbReference>
<feature type="compositionally biased region" description="Low complexity" evidence="1">
    <location>
        <begin position="1"/>
        <end position="24"/>
    </location>
</feature>
<protein>
    <submittedName>
        <fullName evidence="3">SPOR domain-containing protein</fullName>
    </submittedName>
</protein>
<gene>
    <name evidence="3" type="ORF">KJI95_17760</name>
</gene>
<dbReference type="EMBL" id="JAHEPS010000010">
    <property type="protein sequence ID" value="MBT1446343.1"/>
    <property type="molecule type" value="Genomic_DNA"/>
</dbReference>
<dbReference type="InterPro" id="IPR036680">
    <property type="entry name" value="SPOR-like_sf"/>
</dbReference>
<dbReference type="Pfam" id="PF05036">
    <property type="entry name" value="SPOR"/>
    <property type="match status" value="1"/>
</dbReference>
<feature type="region of interest" description="Disordered" evidence="1">
    <location>
        <begin position="1"/>
        <end position="144"/>
    </location>
</feature>
<evidence type="ECO:0000313" key="4">
    <source>
        <dbReference type="Proteomes" id="UP001195903"/>
    </source>
</evidence>
<comment type="caution">
    <text evidence="3">The sequence shown here is derived from an EMBL/GenBank/DDBJ whole genome shotgun (WGS) entry which is preliminary data.</text>
</comment>
<evidence type="ECO:0000313" key="3">
    <source>
        <dbReference type="EMBL" id="MBT1446343.1"/>
    </source>
</evidence>
<feature type="compositionally biased region" description="Basic and acidic residues" evidence="1">
    <location>
        <begin position="161"/>
        <end position="172"/>
    </location>
</feature>
<dbReference type="PROSITE" id="PS51724">
    <property type="entry name" value="SPOR"/>
    <property type="match status" value="1"/>
</dbReference>